<sequence>MPIRRRHLATHQRTITCKTRREQFAGQAKGHHSNQTALVRLTNAEQTQEVRRRVLSMPHHKLVWIKGGSLEATRLAVLLPQALATSIDDRYLVDSGWLLAPVLAVYIAATASGDTEACDAHRRHLESYAQQIEGTRIAAPDAKERRPESWQLTGYEKALEEAFAFYAQHPRLSSELRRFLGHDPPAFAADAARTICRFNVAIFEWQRRNSQIQDAPFTPELHKWLYNTFIATVSQPFTVKALDGASGFLESLTVPVWELSVGSSDSDCDRIVDISDVM</sequence>
<proteinExistence type="predicted"/>
<name>A0AAN7YDM1_9PEZI</name>
<protein>
    <submittedName>
        <fullName evidence="1">Uncharacterized protein</fullName>
    </submittedName>
</protein>
<gene>
    <name evidence="1" type="ORF">LTR62_007474</name>
</gene>
<dbReference type="AlphaFoldDB" id="A0AAN7YDM1"/>
<dbReference type="EMBL" id="JAVRRL010000070">
    <property type="protein sequence ID" value="KAK5109112.1"/>
    <property type="molecule type" value="Genomic_DNA"/>
</dbReference>
<accession>A0AAN7YDM1</accession>
<organism evidence="1 2">
    <name type="scientific">Meristemomyces frigidus</name>
    <dbReference type="NCBI Taxonomy" id="1508187"/>
    <lineage>
        <taxon>Eukaryota</taxon>
        <taxon>Fungi</taxon>
        <taxon>Dikarya</taxon>
        <taxon>Ascomycota</taxon>
        <taxon>Pezizomycotina</taxon>
        <taxon>Dothideomycetes</taxon>
        <taxon>Dothideomycetidae</taxon>
        <taxon>Mycosphaerellales</taxon>
        <taxon>Teratosphaeriaceae</taxon>
        <taxon>Meristemomyces</taxon>
    </lineage>
</organism>
<evidence type="ECO:0000313" key="2">
    <source>
        <dbReference type="Proteomes" id="UP001310890"/>
    </source>
</evidence>
<dbReference type="Proteomes" id="UP001310890">
    <property type="component" value="Unassembled WGS sequence"/>
</dbReference>
<comment type="caution">
    <text evidence="1">The sequence shown here is derived from an EMBL/GenBank/DDBJ whole genome shotgun (WGS) entry which is preliminary data.</text>
</comment>
<evidence type="ECO:0000313" key="1">
    <source>
        <dbReference type="EMBL" id="KAK5109112.1"/>
    </source>
</evidence>
<reference evidence="1" key="1">
    <citation type="submission" date="2023-08" db="EMBL/GenBank/DDBJ databases">
        <title>Black Yeasts Isolated from many extreme environments.</title>
        <authorList>
            <person name="Coleine C."/>
            <person name="Stajich J.E."/>
            <person name="Selbmann L."/>
        </authorList>
    </citation>
    <scope>NUCLEOTIDE SEQUENCE</scope>
    <source>
        <strain evidence="1">CCFEE 5401</strain>
    </source>
</reference>